<feature type="domain" description="MsrB" evidence="10">
    <location>
        <begin position="7"/>
        <end position="129"/>
    </location>
</feature>
<dbReference type="FunFam" id="2.170.150.20:FF:000001">
    <property type="entry name" value="Peptide methionine sulfoxide reductase MsrB"/>
    <property type="match status" value="1"/>
</dbReference>
<dbReference type="EC" id="1.8.4.12" evidence="2 9"/>
<comment type="cofactor">
    <cofactor evidence="9">
        <name>Zn(2+)</name>
        <dbReference type="ChEBI" id="CHEBI:29105"/>
    </cofactor>
    <text evidence="9">Binds 1 zinc ion per subunit. The zinc ion is important for the structural integrity of the protein.</text>
</comment>
<evidence type="ECO:0000256" key="6">
    <source>
        <dbReference type="ARBA" id="ARBA00023002"/>
    </source>
</evidence>
<dbReference type="NCBIfam" id="TIGR00357">
    <property type="entry name" value="peptide-methionine (R)-S-oxide reductase MsrB"/>
    <property type="match status" value="1"/>
</dbReference>
<reference evidence="11" key="1">
    <citation type="submission" date="2015-02" db="EMBL/GenBank/DDBJ databases">
        <title>Whole genome shotgun sequencing of cultured foodborne pathogen.</title>
        <authorList>
            <person name="Timme R."/>
            <person name="Allard M.W."/>
            <person name="Strain E."/>
            <person name="Evans P.S."/>
            <person name="Brown E."/>
        </authorList>
    </citation>
    <scope>NUCLEOTIDE SEQUENCE [LARGE SCALE GENOMIC DNA]</scope>
    <source>
        <strain evidence="11">GCSL-TSO-24</strain>
    </source>
</reference>
<dbReference type="PANTHER" id="PTHR10173">
    <property type="entry name" value="METHIONINE SULFOXIDE REDUCTASE"/>
    <property type="match status" value="1"/>
</dbReference>
<dbReference type="GO" id="GO:0006979">
    <property type="term" value="P:response to oxidative stress"/>
    <property type="evidence" value="ECO:0007669"/>
    <property type="project" value="InterPro"/>
</dbReference>
<comment type="similarity">
    <text evidence="1 9">Belongs to the MsrB Met sulfoxide reductase family.</text>
</comment>
<comment type="caution">
    <text evidence="11">The sequence shown here is derived from an EMBL/GenBank/DDBJ whole genome shotgun (WGS) entry which is preliminary data.</text>
</comment>
<evidence type="ECO:0000313" key="11">
    <source>
        <dbReference type="EMBL" id="KJF79086.1"/>
    </source>
</evidence>
<evidence type="ECO:0000256" key="5">
    <source>
        <dbReference type="ARBA" id="ARBA00022833"/>
    </source>
</evidence>
<dbReference type="RefSeq" id="WP_045137674.1">
    <property type="nucleotide sequence ID" value="NZ_JAHTWC010000012.1"/>
</dbReference>
<organism evidence="11">
    <name type="scientific">Morganella morganii</name>
    <name type="common">Proteus morganii</name>
    <dbReference type="NCBI Taxonomy" id="582"/>
    <lineage>
        <taxon>Bacteria</taxon>
        <taxon>Pseudomonadati</taxon>
        <taxon>Pseudomonadota</taxon>
        <taxon>Gammaproteobacteria</taxon>
        <taxon>Enterobacterales</taxon>
        <taxon>Morganellaceae</taxon>
        <taxon>Morganella</taxon>
    </lineage>
</organism>
<sequence>MSGTDKKRDTPAELTEIQHYVTQEAGTEHPFTGRLLYNEKQGLYRCICCGSPLFYSDAKFDAGCGWPSFYEPVSKSAIRYIDDTSHGMHRIETRCGHCDAHLGHVFPDGPAPTGQRYCINSASLSFEDEKTKAITSG</sequence>
<gene>
    <name evidence="9" type="primary">msrB</name>
    <name evidence="11" type="ORF">UA45_01705</name>
</gene>
<dbReference type="PROSITE" id="PS51790">
    <property type="entry name" value="MSRB"/>
    <property type="match status" value="1"/>
</dbReference>
<evidence type="ECO:0000256" key="7">
    <source>
        <dbReference type="ARBA" id="ARBA00048488"/>
    </source>
</evidence>
<evidence type="ECO:0000256" key="3">
    <source>
        <dbReference type="ARBA" id="ARBA00021130"/>
    </source>
</evidence>
<dbReference type="HAMAP" id="MF_01400">
    <property type="entry name" value="MsrB"/>
    <property type="match status" value="1"/>
</dbReference>
<accession>A0A0D8LD72</accession>
<evidence type="ECO:0000259" key="10">
    <source>
        <dbReference type="PROSITE" id="PS51790"/>
    </source>
</evidence>
<dbReference type="Proteomes" id="UP000032582">
    <property type="component" value="Unassembled WGS sequence"/>
</dbReference>
<comment type="catalytic activity">
    <reaction evidence="7 9">
        <text>L-methionyl-[protein] + [thioredoxin]-disulfide + H2O = L-methionyl-(R)-S-oxide-[protein] + [thioredoxin]-dithiol</text>
        <dbReference type="Rhea" id="RHEA:24164"/>
        <dbReference type="Rhea" id="RHEA-COMP:10698"/>
        <dbReference type="Rhea" id="RHEA-COMP:10700"/>
        <dbReference type="Rhea" id="RHEA-COMP:12313"/>
        <dbReference type="Rhea" id="RHEA-COMP:12314"/>
        <dbReference type="ChEBI" id="CHEBI:15377"/>
        <dbReference type="ChEBI" id="CHEBI:16044"/>
        <dbReference type="ChEBI" id="CHEBI:29950"/>
        <dbReference type="ChEBI" id="CHEBI:45764"/>
        <dbReference type="ChEBI" id="CHEBI:50058"/>
        <dbReference type="EC" id="1.8.4.12"/>
    </reaction>
</comment>
<dbReference type="InterPro" id="IPR002579">
    <property type="entry name" value="Met_Sox_Rdtase_MsrB_dom"/>
</dbReference>
<protein>
    <recommendedName>
        <fullName evidence="3 9">Peptide methionine sulfoxide reductase MsrB</fullName>
        <ecNumber evidence="2 9">1.8.4.12</ecNumber>
    </recommendedName>
    <alternativeName>
        <fullName evidence="8 9">Peptide-methionine (R)-S-oxide reductase</fullName>
    </alternativeName>
</protein>
<evidence type="ECO:0000256" key="9">
    <source>
        <dbReference type="HAMAP-Rule" id="MF_01400"/>
    </source>
</evidence>
<dbReference type="InterPro" id="IPR028427">
    <property type="entry name" value="Met_Sox_Rdtase_MsrB"/>
</dbReference>
<dbReference type="SUPFAM" id="SSF51316">
    <property type="entry name" value="Mss4-like"/>
    <property type="match status" value="1"/>
</dbReference>
<evidence type="ECO:0000256" key="8">
    <source>
        <dbReference type="ARBA" id="ARBA00075819"/>
    </source>
</evidence>
<keyword evidence="6 9" id="KW-0560">Oxidoreductase</keyword>
<keyword evidence="5 9" id="KW-0862">Zinc</keyword>
<dbReference type="GO" id="GO:0005737">
    <property type="term" value="C:cytoplasm"/>
    <property type="evidence" value="ECO:0007669"/>
    <property type="project" value="TreeGrafter"/>
</dbReference>
<dbReference type="AlphaFoldDB" id="A0A0D8LD72"/>
<feature type="active site" description="Nucleophile" evidence="9">
    <location>
        <position position="118"/>
    </location>
</feature>
<feature type="binding site" evidence="9">
    <location>
        <position position="46"/>
    </location>
    <ligand>
        <name>Zn(2+)</name>
        <dbReference type="ChEBI" id="CHEBI:29105"/>
    </ligand>
</feature>
<dbReference type="InterPro" id="IPR011057">
    <property type="entry name" value="Mss4-like_sf"/>
</dbReference>
<dbReference type="Gene3D" id="2.170.150.20">
    <property type="entry name" value="Peptide methionine sulfoxide reductase"/>
    <property type="match status" value="1"/>
</dbReference>
<dbReference type="Pfam" id="PF01641">
    <property type="entry name" value="SelR"/>
    <property type="match status" value="1"/>
</dbReference>
<dbReference type="GO" id="GO:0030091">
    <property type="term" value="P:protein repair"/>
    <property type="evidence" value="ECO:0007669"/>
    <property type="project" value="InterPro"/>
</dbReference>
<name>A0A0D8LD72_MORMO</name>
<proteinExistence type="inferred from homology"/>
<feature type="binding site" evidence="9">
    <location>
        <position position="98"/>
    </location>
    <ligand>
        <name>Zn(2+)</name>
        <dbReference type="ChEBI" id="CHEBI:29105"/>
    </ligand>
</feature>
<evidence type="ECO:0000256" key="1">
    <source>
        <dbReference type="ARBA" id="ARBA00007174"/>
    </source>
</evidence>
<dbReference type="PATRIC" id="fig|582.24.peg.518"/>
<evidence type="ECO:0000256" key="4">
    <source>
        <dbReference type="ARBA" id="ARBA00022723"/>
    </source>
</evidence>
<dbReference type="PANTHER" id="PTHR10173:SF52">
    <property type="entry name" value="METHIONINE-R-SULFOXIDE REDUCTASE B1"/>
    <property type="match status" value="1"/>
</dbReference>
<feature type="binding site" evidence="9">
    <location>
        <position position="49"/>
    </location>
    <ligand>
        <name>Zn(2+)</name>
        <dbReference type="ChEBI" id="CHEBI:29105"/>
    </ligand>
</feature>
<dbReference type="EMBL" id="JZSH01000008">
    <property type="protein sequence ID" value="KJF79086.1"/>
    <property type="molecule type" value="Genomic_DNA"/>
</dbReference>
<dbReference type="GO" id="GO:0008270">
    <property type="term" value="F:zinc ion binding"/>
    <property type="evidence" value="ECO:0007669"/>
    <property type="project" value="UniProtKB-UniRule"/>
</dbReference>
<feature type="binding site" evidence="9">
    <location>
        <position position="95"/>
    </location>
    <ligand>
        <name>Zn(2+)</name>
        <dbReference type="ChEBI" id="CHEBI:29105"/>
    </ligand>
</feature>
<dbReference type="GO" id="GO:0033743">
    <property type="term" value="F:peptide-methionine (R)-S-oxide reductase activity"/>
    <property type="evidence" value="ECO:0007669"/>
    <property type="project" value="UniProtKB-UniRule"/>
</dbReference>
<keyword evidence="4 9" id="KW-0479">Metal-binding</keyword>
<evidence type="ECO:0000256" key="2">
    <source>
        <dbReference type="ARBA" id="ARBA00012499"/>
    </source>
</evidence>